<gene>
    <name evidence="3" type="primary">LOC120054317</name>
</gene>
<reference evidence="3" key="1">
    <citation type="submission" date="2025-08" db="UniProtKB">
        <authorList>
            <consortium name="RefSeq"/>
        </authorList>
    </citation>
    <scope>IDENTIFICATION</scope>
    <source>
        <tissue evidence="3">White muscle</tissue>
    </source>
</reference>
<feature type="compositionally biased region" description="Polar residues" evidence="1">
    <location>
        <begin position="3278"/>
        <end position="3291"/>
    </location>
</feature>
<feature type="compositionally biased region" description="Basic and acidic residues" evidence="1">
    <location>
        <begin position="1988"/>
        <end position="1998"/>
    </location>
</feature>
<feature type="region of interest" description="Disordered" evidence="1">
    <location>
        <begin position="1207"/>
        <end position="1277"/>
    </location>
</feature>
<evidence type="ECO:0000313" key="2">
    <source>
        <dbReference type="Proteomes" id="UP000808372"/>
    </source>
</evidence>
<dbReference type="KEGG" id="snh:120054317"/>
<feature type="compositionally biased region" description="Basic and acidic residues" evidence="1">
    <location>
        <begin position="2726"/>
        <end position="2739"/>
    </location>
</feature>
<feature type="compositionally biased region" description="Low complexity" evidence="1">
    <location>
        <begin position="2102"/>
        <end position="2117"/>
    </location>
</feature>
<feature type="compositionally biased region" description="Low complexity" evidence="1">
    <location>
        <begin position="2686"/>
        <end position="2703"/>
    </location>
</feature>
<feature type="region of interest" description="Disordered" evidence="1">
    <location>
        <begin position="727"/>
        <end position="749"/>
    </location>
</feature>
<feature type="compositionally biased region" description="Polar residues" evidence="1">
    <location>
        <begin position="1207"/>
        <end position="1218"/>
    </location>
</feature>
<dbReference type="RefSeq" id="XP_038857659.1">
    <property type="nucleotide sequence ID" value="XM_039001731.1"/>
</dbReference>
<feature type="compositionally biased region" description="Basic and acidic residues" evidence="1">
    <location>
        <begin position="1611"/>
        <end position="1626"/>
    </location>
</feature>
<feature type="compositionally biased region" description="Polar residues" evidence="1">
    <location>
        <begin position="1901"/>
        <end position="1922"/>
    </location>
</feature>
<feature type="region of interest" description="Disordered" evidence="1">
    <location>
        <begin position="3276"/>
        <end position="3295"/>
    </location>
</feature>
<evidence type="ECO:0000313" key="3">
    <source>
        <dbReference type="RefSeq" id="XP_038857659.1"/>
    </source>
</evidence>
<dbReference type="InterPro" id="IPR033228">
    <property type="entry name" value="SZT2"/>
</dbReference>
<dbReference type="PANTHER" id="PTHR14918:SF3">
    <property type="entry name" value="KICSTOR COMPLEX PROTEIN SZT2"/>
    <property type="match status" value="1"/>
</dbReference>
<dbReference type="PANTHER" id="PTHR14918">
    <property type="entry name" value="KICSTOR COMPLEX PROTEIN SZT2"/>
    <property type="match status" value="1"/>
</dbReference>
<evidence type="ECO:0000256" key="1">
    <source>
        <dbReference type="SAM" id="MobiDB-lite"/>
    </source>
</evidence>
<keyword evidence="2" id="KW-1185">Reference proteome</keyword>
<feature type="region of interest" description="Disordered" evidence="1">
    <location>
        <begin position="1744"/>
        <end position="1766"/>
    </location>
</feature>
<dbReference type="GeneID" id="120054317"/>
<protein>
    <submittedName>
        <fullName evidence="3">KICSTOR complex protein SZT2-like</fullName>
    </submittedName>
</protein>
<feature type="compositionally biased region" description="Polar residues" evidence="1">
    <location>
        <begin position="3152"/>
        <end position="3165"/>
    </location>
</feature>
<sequence>MSAGACRYPRTVIESANVGYAIQGMADKQDNEVEEADQVYLLMKEEYRISRNVRLAWFLGKLNQVIWPVPKSELLNSENELDLLSILPKGWQPDFSPSTLPYLLVPSTRVTFLSRRYRFIIELDLSPSTGIVDDSTGEMIFDEVFHALSRCLAGLVRPFKVPGTDLLFQPEIFITILAYSSIIGLNTHQVLVQGCQLDRTDLDSFLHQIYQQLRSVENNIAEVLQQHHGHLQQQHDQAREPGGKLGKKHGVSMVTADVGLVSMVRQGILALQLLPPNSIAGVIIITDGVTSVPDVAVCETLLNQLRSGTITCSFIQVGGAYSYDCSFGYIPNVELMKFISLATFGSYLSSCPEPDLASQDMNTYHNAFLTYSFLKTSESMNPEYYCVSQHKLFNEHLVSARGNPALVMRRKKHTEKEVHAHLVSVVSVRLREGYTIREINLTKGGTQLEVKLVLLWKHNMQIEYLAVAQWPLDPVKRTTWVEVTMEGSYDILHDISCTLRKPITSPYRTSVIRRFWNTLQSINQTDQMLVHLQSFNSLPENYTIPESTKNGVPLFYIPPGSTMPVLSLQHSCSKDSSQSQFASYWKPILFMDAHFWQRWLHMHRITIILEHDMPLPKHLHTAGSNGRFGTIQCRISHSALTSLLRDWSSFVLVEGYSYVKLIYSASDQPPNSFYLVRLISKLPCMVLRLGFPIGTLAHTRNKIVDELREQILRLRFPQRIRNKEATPKRKILGHASRSNSPPLPTSKPALSDRPCMVVLNKPLEKLLISYDKLPSDFRMPFILNMENFTQLPRMTAPLSMAANRAASSTLASLSRYFLHQRWVWTVQGGLGSTVPLQAVAHILSMLSEIRLSEGFHFAASGDGVVNMVTELPMKGMPEAVDGESHTCIVQYILFPPHSTSTKDSFSTDDDNDTEVEAIDVDTGLNLVTECWVEPQSRTVWSPRDQHRHFQELTYQEIPQAIFPRDLASVSTMMTFEYLSQLCQNKEQVYPPVGAGDPPPSEDCIHTIPFQFDLIELLPKCQQIEIFFLTLSRVENEVSQGAPYLPNELLLSLFHSSLQNELSDREITLVDHENVTFMHHILDRERDGHIAPFSLPVIREECLKPPERQDTVMSFQTIENSKEVTGSTSTLQSFSNADLVDEESVPVERDGSTPQWKCYAKYISPQQILLTFLPDTFTDVQMLMSSGLDTEPQGNGEDDDTLIISNKSQADSHAVSTNGLDGGLTGELMSPLLSPGGGGPVGPRSRLLSPGSGSSTMEHDNWESRPSEPENGTKGVDERDGVQFAEPQKGDFHITFSSQVSQQSSGDLSHPCCPVYVYNCSLDSLKDQLVHPHFNRQPRDIFFRSLSQERSSTSSWTDLMSQPHKHKELANYCSLLQEHYNHSYVKGVYRSLQQSYNISSQDVLTAMYYCEESLQEIDITSFLQTLCGHIREFQESHGDGGVRVHSSTPSTFTIGDAEEDRVAKRGPMASSSRYYWDLQSCYPFKKVEILDWYVVCLTGMLSPAGAAFIEMEDVSEAESRGKTLAPTSWLGLDEPPRTTRIPEFPLSLLYLQQKCEVFPDLHKIIQYSDGEEKRQPSEEHVSEAVPATEDEYMSGCCIVTESDTDLEVEYQERAGGRRSLGADREGEAGGEWEDESLSDSNTVNQDDVSFRILEGDSLLEPEGPQPEMPPLFIHLTCSVNMKSCHGSMPITTLPTCLGEVITCLENAEALQAVNLNNLSVTLDIFVLTLPLEIEDMQSDFRHNRYTSESSVSLNRSPDQPSSYRSDEDVMGNLDRVVEVDGVGGDSLSKLPIPHKLAVLAAMEEIRWLLEDEIVSALRHSRVISSSTLQKVAGHVLRSGGRPRCHFEVVPLQFVFGPEQSLEKFKEEFRRMSFSGYLLKGEQDNFHYMSLSRLHPQRIQASMRLSESTVNTEGAGQATQTNNHCADVDDSARAPSHHGAPGRRPDHGTEVERVELDCEVQGEEKKPAVGDVSDYGSDLAQDPCNPPAKPTRDDSEEGPRPRLSSAGATSTAAGDGPRESSVGVSTGRPRLSSVGRGGEVIGPQLSSVGSSFTAMRDQGQPSTPHLKPSTSTDRSSENTKTPSAVSLAESVHSTTHSSGKLRPSRVQSVVSSQGSLDSDMLGYDGGSIDSECESPTIEEQESQSPLLPDFWLIVKVHQDKVEVYSHSRSFNEGKEDGVGEEEEVPEYLQLRQMVVRKIGEICRIVNQRLLLQDLNDSHVCNSLLVAESEEDIWKNESLYRQRLANSDDYNAENYQPRDYLAATMQFIPGHFACEVVWSTVIHIHPRLKVGPNVGVSRAIQALQSVLNALCVVNRKSMFVYQERTTKSVFYLRLCETSQTGKYSDLDGSLQPMSRCVGLARSQEPLFSEEFTGSRSSLEGPRPVGQVDKHILLLVHGVGTAGPEITDELVKVLRKRLDETTLDIITIMLGRNCKLTPADVEFIQPSGSPATEVMEFTLPQCFMPWTPAVAHYLRQNLLIFLHIPKYTDSYVEHHFKHYFCQSRELPDSDIYLYNKPGGQGTGGKGIACIALSFVDAEGCPLQVPAHNCTTPPRGDPSSILLQPEQFDTLTTVIKVDSNYLSSGSEMRVRFDIWEQGNVSPLQLTDKLRGALRHTLCDVIMELRVLPNPLCLETFLTTPGRGQREDTTNGHLSSPLEVKEFKDSLMSCSGSRSVKNSPSPITLIPPPSGTSPNTGPSTPESTTPTGKTTRRSFWEILSKPDSSELGIPKTTDDIVQEKGEEGRTRRRHKTENVKQQWSQERSMAVELEQAQRRHVSQLEVGNVGTLHPLYQVTCQPWITFMAKVGCPSIQQCTAEIASQFLLPPILTEIGNLVTSLASDTTVKVFERTSCPQGDIFVPMPLIQHLSQPPATSRTFILIGRNFHQWHCCTEQAHKGFQRFEALEQSDWFSPGQSWRGVAPRQRFLLIHILKKKVTLYTYNWSVDLGASLNRGLVRLVQWQNARAHVVHCLLNQKMGLFHHCCFSDTPAHADLKQESNPFINPTIEADALLRSPVPGKDQGKLSSSGRSLAPLHFPSELVPFDEALRDLGTGRPLASTQDGADVVARHGTQLLEVKAAERREMEKQMKIENLFVTWQQRSAQSNMPISAVDLDTLKQSSRLVHYCATPLLFDPVFRKQIQEEQIVQTQQVKKRHHSSDSMASGRNRSYSTDSVDKLPSRLREGPWLQDISNTFLQQYVQYLQSMGFILVQVRPQSPARSIPRARAAMFSSLSSERQSFSYNKTRSEDSPKSTGSDITAYYLQRALPGGIVLMELAFQKRHHSSDSMASGRNRSYSTDSVDKLPSRLREGPWLQDISNTFLQQYVQYLQSMGFILVQVRPQSPARSIPRARAAMFSSLSSERQSFSYNKTRSEDSPKSTGSDITAYYLQRALPGGIVLMELAFQGCYFCVKQYALECSRIPMGQTVNSQLSMLFTEECDKVIGLMHVHSFSYDFHLRVVHQSLVGCHMTLQQGYRLTSFLEDFIAHHPDIPKFRRNHVFQGSFSISTGMITAHQLYNYITDHAVTYGMKPLRMSKAAMTSDGKKGAPPSSDLHEYGLVALWNSSGSYKDLEGLRHHDDFDVSLLVCHNAAPFEEQSEGERHLLRLRYYVIMTSQRELFPRLTADMRRFKKLSQIHCEVSDLAGRVPPERGTGPGGVLDLELDLWEETPPAASAPDTFISTPSVGNEFYPLTGPQGSGAQGLLYPSHLFPLLNQEVGCAQSQIQASVEQAMGHCRRDNLWRRLFHGEHQHLAMDKLKLSKLSFSELEELLNAVQSQSVGEIDPQLGCFLTMSPSWYQSLIKVLLTRFPQSCRHFDQSGIQYLAVLNQKFTDCFVLVLLENQAGKTSLKVVFREPLPSQPQPRNSPSPQLVSMYHHLESVINTACYNLWTGLL</sequence>
<feature type="compositionally biased region" description="Basic and acidic residues" evidence="1">
    <location>
        <begin position="1256"/>
        <end position="1267"/>
    </location>
</feature>
<feature type="compositionally biased region" description="Polar residues" evidence="1">
    <location>
        <begin position="2662"/>
        <end position="2672"/>
    </location>
</feature>
<feature type="compositionally biased region" description="Basic and acidic residues" evidence="1">
    <location>
        <begin position="1941"/>
        <end position="1966"/>
    </location>
</feature>
<accession>A0A8U1BYM7</accession>
<feature type="compositionally biased region" description="Acidic residues" evidence="1">
    <location>
        <begin position="1627"/>
        <end position="1636"/>
    </location>
</feature>
<feature type="region of interest" description="Disordered" evidence="1">
    <location>
        <begin position="1611"/>
        <end position="1643"/>
    </location>
</feature>
<feature type="compositionally biased region" description="Polar residues" evidence="1">
    <location>
        <begin position="2042"/>
        <end position="2082"/>
    </location>
</feature>
<feature type="region of interest" description="Disordered" evidence="1">
    <location>
        <begin position="3140"/>
        <end position="3169"/>
    </location>
</feature>
<dbReference type="GO" id="GO:0005777">
    <property type="term" value="C:peroxisome"/>
    <property type="evidence" value="ECO:0007669"/>
    <property type="project" value="InterPro"/>
</dbReference>
<feature type="compositionally biased region" description="Polar residues" evidence="1">
    <location>
        <begin position="1745"/>
        <end position="1762"/>
    </location>
</feature>
<proteinExistence type="predicted"/>
<feature type="compositionally biased region" description="Low complexity" evidence="1">
    <location>
        <begin position="2002"/>
        <end position="2012"/>
    </location>
</feature>
<name>A0A8U1BYM7_SALNM</name>
<feature type="region of interest" description="Disordered" evidence="1">
    <location>
        <begin position="2632"/>
        <end position="2750"/>
    </location>
</feature>
<dbReference type="Proteomes" id="UP000808372">
    <property type="component" value="Chromosome 10"/>
</dbReference>
<organism evidence="2 3">
    <name type="scientific">Salvelinus namaycush</name>
    <name type="common">Lake trout</name>
    <name type="synonym">Salmo namaycush</name>
    <dbReference type="NCBI Taxonomy" id="8040"/>
    <lineage>
        <taxon>Eukaryota</taxon>
        <taxon>Metazoa</taxon>
        <taxon>Chordata</taxon>
        <taxon>Craniata</taxon>
        <taxon>Vertebrata</taxon>
        <taxon>Euteleostomi</taxon>
        <taxon>Actinopterygii</taxon>
        <taxon>Neopterygii</taxon>
        <taxon>Teleostei</taxon>
        <taxon>Protacanthopterygii</taxon>
        <taxon>Salmoniformes</taxon>
        <taxon>Salmonidae</taxon>
        <taxon>Salmoninae</taxon>
        <taxon>Salvelinus</taxon>
    </lineage>
</organism>
<feature type="region of interest" description="Disordered" evidence="1">
    <location>
        <begin position="1901"/>
        <end position="2119"/>
    </location>
</feature>
<feature type="compositionally biased region" description="Low complexity" evidence="1">
    <location>
        <begin position="1241"/>
        <end position="1254"/>
    </location>
</feature>